<organism evidence="1 2">
    <name type="scientific">Prunus persica</name>
    <name type="common">Peach</name>
    <name type="synonym">Amygdalus persica</name>
    <dbReference type="NCBI Taxonomy" id="3760"/>
    <lineage>
        <taxon>Eukaryota</taxon>
        <taxon>Viridiplantae</taxon>
        <taxon>Streptophyta</taxon>
        <taxon>Embryophyta</taxon>
        <taxon>Tracheophyta</taxon>
        <taxon>Spermatophyta</taxon>
        <taxon>Magnoliopsida</taxon>
        <taxon>eudicotyledons</taxon>
        <taxon>Gunneridae</taxon>
        <taxon>Pentapetalae</taxon>
        <taxon>rosids</taxon>
        <taxon>fabids</taxon>
        <taxon>Rosales</taxon>
        <taxon>Rosaceae</taxon>
        <taxon>Amygdaloideae</taxon>
        <taxon>Amygdaleae</taxon>
        <taxon>Prunus</taxon>
    </lineage>
</organism>
<dbReference type="Proteomes" id="UP000006882">
    <property type="component" value="Chromosome G6"/>
</dbReference>
<keyword evidence="2" id="KW-1185">Reference proteome</keyword>
<protein>
    <submittedName>
        <fullName evidence="1">Uncharacterized protein</fullName>
    </submittedName>
</protein>
<proteinExistence type="predicted"/>
<gene>
    <name evidence="1" type="ORF">PRUPE_6G006100</name>
</gene>
<evidence type="ECO:0000313" key="1">
    <source>
        <dbReference type="EMBL" id="ONH99031.1"/>
    </source>
</evidence>
<reference evidence="1 2" key="1">
    <citation type="journal article" date="2013" name="Nat. Genet.">
        <title>The high-quality draft genome of peach (Prunus persica) identifies unique patterns of genetic diversity, domestication and genome evolution.</title>
        <authorList>
            <consortium name="International Peach Genome Initiative"/>
            <person name="Verde I."/>
            <person name="Abbott A.G."/>
            <person name="Scalabrin S."/>
            <person name="Jung S."/>
            <person name="Shu S."/>
            <person name="Marroni F."/>
            <person name="Zhebentyayeva T."/>
            <person name="Dettori M.T."/>
            <person name="Grimwood J."/>
            <person name="Cattonaro F."/>
            <person name="Zuccolo A."/>
            <person name="Rossini L."/>
            <person name="Jenkins J."/>
            <person name="Vendramin E."/>
            <person name="Meisel L.A."/>
            <person name="Decroocq V."/>
            <person name="Sosinski B."/>
            <person name="Prochnik S."/>
            <person name="Mitros T."/>
            <person name="Policriti A."/>
            <person name="Cipriani G."/>
            <person name="Dondini L."/>
            <person name="Ficklin S."/>
            <person name="Goodstein D.M."/>
            <person name="Xuan P."/>
            <person name="Del Fabbro C."/>
            <person name="Aramini V."/>
            <person name="Copetti D."/>
            <person name="Gonzalez S."/>
            <person name="Horner D.S."/>
            <person name="Falchi R."/>
            <person name="Lucas S."/>
            <person name="Mica E."/>
            <person name="Maldonado J."/>
            <person name="Lazzari B."/>
            <person name="Bielenberg D."/>
            <person name="Pirona R."/>
            <person name="Miculan M."/>
            <person name="Barakat A."/>
            <person name="Testolin R."/>
            <person name="Stella A."/>
            <person name="Tartarini S."/>
            <person name="Tonutti P."/>
            <person name="Arus P."/>
            <person name="Orellana A."/>
            <person name="Wells C."/>
            <person name="Main D."/>
            <person name="Vizzotto G."/>
            <person name="Silva H."/>
            <person name="Salamini F."/>
            <person name="Schmutz J."/>
            <person name="Morgante M."/>
            <person name="Rokhsar D.S."/>
        </authorList>
    </citation>
    <scope>NUCLEOTIDE SEQUENCE [LARGE SCALE GENOMIC DNA]</scope>
    <source>
        <strain evidence="2">cv. Nemared</strain>
    </source>
</reference>
<accession>A0A251NIC8</accession>
<dbReference type="EMBL" id="CM007656">
    <property type="protein sequence ID" value="ONH99031.1"/>
    <property type="molecule type" value="Genomic_DNA"/>
</dbReference>
<name>A0A251NIC8_PRUPE</name>
<evidence type="ECO:0000313" key="2">
    <source>
        <dbReference type="Proteomes" id="UP000006882"/>
    </source>
</evidence>
<dbReference type="AlphaFoldDB" id="A0A251NIC8"/>
<dbReference type="Gramene" id="ONH99031">
    <property type="protein sequence ID" value="ONH99031"/>
    <property type="gene ID" value="PRUPE_6G006100"/>
</dbReference>
<sequence length="75" mass="8780">MNFQAFFVSNYRINFKAFRACFLFWGWRKMKIAGGREKKIIGRGWVLWVWVRGGWGFGLWVRVVGGGGSWFSLQA</sequence>